<gene>
    <name evidence="9" type="ORF">LECACI_7A000635</name>
</gene>
<comment type="caution">
    <text evidence="9">The sequence shown here is derived from an EMBL/GenBank/DDBJ whole genome shotgun (WGS) entry which is preliminary data.</text>
</comment>
<feature type="region of interest" description="Disordered" evidence="6">
    <location>
        <begin position="1"/>
        <end position="36"/>
    </location>
</feature>
<feature type="transmembrane region" description="Helical" evidence="7">
    <location>
        <begin position="226"/>
        <end position="247"/>
    </location>
</feature>
<protein>
    <submittedName>
        <fullName evidence="9">Major facilitator superfamily transporter</fullName>
    </submittedName>
</protein>
<dbReference type="Gene3D" id="1.20.1250.20">
    <property type="entry name" value="MFS general substrate transporter like domains"/>
    <property type="match status" value="2"/>
</dbReference>
<name>A0AAI8W2H6_9PEZI</name>
<evidence type="ECO:0000256" key="5">
    <source>
        <dbReference type="ARBA" id="ARBA00023136"/>
    </source>
</evidence>
<dbReference type="Pfam" id="PF06609">
    <property type="entry name" value="TRI12"/>
    <property type="match status" value="1"/>
</dbReference>
<feature type="transmembrane region" description="Helical" evidence="7">
    <location>
        <begin position="136"/>
        <end position="155"/>
    </location>
</feature>
<dbReference type="PROSITE" id="PS50850">
    <property type="entry name" value="MFS"/>
    <property type="match status" value="1"/>
</dbReference>
<feature type="transmembrane region" description="Helical" evidence="7">
    <location>
        <begin position="268"/>
        <end position="290"/>
    </location>
</feature>
<feature type="transmembrane region" description="Helical" evidence="7">
    <location>
        <begin position="378"/>
        <end position="397"/>
    </location>
</feature>
<feature type="transmembrane region" description="Helical" evidence="7">
    <location>
        <begin position="556"/>
        <end position="575"/>
    </location>
</feature>
<feature type="transmembrane region" description="Helical" evidence="7">
    <location>
        <begin position="461"/>
        <end position="487"/>
    </location>
</feature>
<accession>A0AAI8W2H6</accession>
<keyword evidence="4 7" id="KW-1133">Transmembrane helix</keyword>
<keyword evidence="3 7" id="KW-0812">Transmembrane</keyword>
<dbReference type="AlphaFoldDB" id="A0AAI8W2H6"/>
<feature type="compositionally biased region" description="Basic and acidic residues" evidence="6">
    <location>
        <begin position="7"/>
        <end position="36"/>
    </location>
</feature>
<comment type="subcellular location">
    <subcellularLocation>
        <location evidence="1">Membrane</location>
        <topology evidence="1">Multi-pass membrane protein</topology>
    </subcellularLocation>
</comment>
<feature type="transmembrane region" description="Helical" evidence="7">
    <location>
        <begin position="161"/>
        <end position="184"/>
    </location>
</feature>
<feature type="transmembrane region" description="Helical" evidence="7">
    <location>
        <begin position="296"/>
        <end position="316"/>
    </location>
</feature>
<dbReference type="GO" id="GO:0005886">
    <property type="term" value="C:plasma membrane"/>
    <property type="evidence" value="ECO:0007669"/>
    <property type="project" value="TreeGrafter"/>
</dbReference>
<keyword evidence="5 7" id="KW-0472">Membrane</keyword>
<evidence type="ECO:0000256" key="3">
    <source>
        <dbReference type="ARBA" id="ARBA00022692"/>
    </source>
</evidence>
<feature type="transmembrane region" description="Helical" evidence="7">
    <location>
        <begin position="70"/>
        <end position="89"/>
    </location>
</feature>
<dbReference type="InterPro" id="IPR010573">
    <property type="entry name" value="MFS_Str1/Tri12-like"/>
</dbReference>
<evidence type="ECO:0000256" key="1">
    <source>
        <dbReference type="ARBA" id="ARBA00004141"/>
    </source>
</evidence>
<evidence type="ECO:0000313" key="10">
    <source>
        <dbReference type="Proteomes" id="UP001296104"/>
    </source>
</evidence>
<feature type="transmembrane region" description="Helical" evidence="7">
    <location>
        <begin position="404"/>
        <end position="422"/>
    </location>
</feature>
<evidence type="ECO:0000256" key="7">
    <source>
        <dbReference type="SAM" id="Phobius"/>
    </source>
</evidence>
<organism evidence="9 10">
    <name type="scientific">Lecanosticta acicola</name>
    <dbReference type="NCBI Taxonomy" id="111012"/>
    <lineage>
        <taxon>Eukaryota</taxon>
        <taxon>Fungi</taxon>
        <taxon>Dikarya</taxon>
        <taxon>Ascomycota</taxon>
        <taxon>Pezizomycotina</taxon>
        <taxon>Dothideomycetes</taxon>
        <taxon>Dothideomycetidae</taxon>
        <taxon>Mycosphaerellales</taxon>
        <taxon>Mycosphaerellaceae</taxon>
        <taxon>Lecanosticta</taxon>
    </lineage>
</organism>
<dbReference type="PANTHER" id="PTHR23501:SF109">
    <property type="entry name" value="MAJOR FACILITATOR SUPERFAMILY (MFS) PROFILE DOMAIN-CONTAINING PROTEIN-RELATED"/>
    <property type="match status" value="1"/>
</dbReference>
<evidence type="ECO:0000313" key="9">
    <source>
        <dbReference type="EMBL" id="CAK3786101.1"/>
    </source>
</evidence>
<evidence type="ECO:0000256" key="6">
    <source>
        <dbReference type="SAM" id="MobiDB-lite"/>
    </source>
</evidence>
<dbReference type="Proteomes" id="UP001296104">
    <property type="component" value="Unassembled WGS sequence"/>
</dbReference>
<dbReference type="InterPro" id="IPR036259">
    <property type="entry name" value="MFS_trans_sf"/>
</dbReference>
<sequence length="590" mass="63385">MSQPTTDFEKGGLERIEASETRSDIESRADPQHLEKTQTHETLAAVDIENHQAFKGDDSDGKVAWTVKKLLAAAFLSMLYSGSQIPLYFTGGTLTFIAEDLHAHDVIGWLPVANTLAIAAVSPFLGYLQDLFGKRYIALFGATLLCVGCIVLGTAHHLGQALAGMTLAGAGAGVGELTALAGLAETVPVKQRGYSLAILTAFVLPFCPYVMYSQLFSTRTGEGWRWGAWISLIYNGITLLGLGAVYVPHGHRRADGLSRIAVLKRIDYVGGFLSIVGLTLFLVALQAGGYTHPWTSAYTLCTLLIGIALLVAWFVWEWKFAKHPMVPFELFKGQRVVAPAFAVVFVAGMNFFSLLNFWPLTITNVWNPEPIAVGYRGLPVGLATAVGAMFWNALLSTWRGRSNYVLFLAALMLTAFGGSLASMNAENVYQTVTLGSLAAFGLGGVLVPAATVAMNACPDALITTCAALSLSVRAVGGAIGYSIYYSIFVKRLTKRLPVLVGQYAVKAGLPPTSAQLFVLTYLNVPTKNMTVPGVNQAILVAALEGYQWAYAESLHLVWYTSVAFGVCAMACALLIPNTKRFETNRIAVAL</sequence>
<reference evidence="9" key="1">
    <citation type="submission" date="2023-11" db="EMBL/GenBank/DDBJ databases">
        <authorList>
            <person name="Alioto T."/>
            <person name="Alioto T."/>
            <person name="Gomez Garrido J."/>
        </authorList>
    </citation>
    <scope>NUCLEOTIDE SEQUENCE</scope>
</reference>
<feature type="transmembrane region" description="Helical" evidence="7">
    <location>
        <begin position="109"/>
        <end position="129"/>
    </location>
</feature>
<keyword evidence="10" id="KW-1185">Reference proteome</keyword>
<feature type="transmembrane region" description="Helical" evidence="7">
    <location>
        <begin position="428"/>
        <end position="449"/>
    </location>
</feature>
<feature type="transmembrane region" description="Helical" evidence="7">
    <location>
        <begin position="196"/>
        <end position="214"/>
    </location>
</feature>
<keyword evidence="2" id="KW-0813">Transport</keyword>
<evidence type="ECO:0000259" key="8">
    <source>
        <dbReference type="PROSITE" id="PS50850"/>
    </source>
</evidence>
<dbReference type="InterPro" id="IPR020846">
    <property type="entry name" value="MFS_dom"/>
</dbReference>
<dbReference type="GO" id="GO:0022857">
    <property type="term" value="F:transmembrane transporter activity"/>
    <property type="evidence" value="ECO:0007669"/>
    <property type="project" value="InterPro"/>
</dbReference>
<feature type="transmembrane region" description="Helical" evidence="7">
    <location>
        <begin position="336"/>
        <end position="358"/>
    </location>
</feature>
<evidence type="ECO:0000256" key="2">
    <source>
        <dbReference type="ARBA" id="ARBA00022448"/>
    </source>
</evidence>
<dbReference type="EMBL" id="CAVMBE010000002">
    <property type="protein sequence ID" value="CAK3786101.1"/>
    <property type="molecule type" value="Genomic_DNA"/>
</dbReference>
<dbReference type="PANTHER" id="PTHR23501">
    <property type="entry name" value="MAJOR FACILITATOR SUPERFAMILY"/>
    <property type="match status" value="1"/>
</dbReference>
<evidence type="ECO:0000256" key="4">
    <source>
        <dbReference type="ARBA" id="ARBA00022989"/>
    </source>
</evidence>
<proteinExistence type="predicted"/>
<dbReference type="SUPFAM" id="SSF103473">
    <property type="entry name" value="MFS general substrate transporter"/>
    <property type="match status" value="2"/>
</dbReference>
<feature type="domain" description="Major facilitator superfamily (MFS) profile" evidence="8">
    <location>
        <begin position="70"/>
        <end position="579"/>
    </location>
</feature>